<gene>
    <name evidence="1" type="ORF">EP164_09280</name>
</gene>
<evidence type="ECO:0000313" key="2">
    <source>
        <dbReference type="Proteomes" id="UP000307592"/>
    </source>
</evidence>
<proteinExistence type="predicted"/>
<organism evidence="1 2">
    <name type="scientific">Photorhabdus luminescens subsp. sonorensis</name>
    <dbReference type="NCBI Taxonomy" id="1173677"/>
    <lineage>
        <taxon>Bacteria</taxon>
        <taxon>Pseudomonadati</taxon>
        <taxon>Pseudomonadota</taxon>
        <taxon>Gammaproteobacteria</taxon>
        <taxon>Enterobacterales</taxon>
        <taxon>Morganellaceae</taxon>
        <taxon>Photorhabdus</taxon>
    </lineage>
</organism>
<dbReference type="Pfam" id="PF13424">
    <property type="entry name" value="TPR_12"/>
    <property type="match status" value="1"/>
</dbReference>
<dbReference type="SUPFAM" id="SSF48452">
    <property type="entry name" value="TPR-like"/>
    <property type="match status" value="1"/>
</dbReference>
<dbReference type="AlphaFoldDB" id="A0A5C4RIT6"/>
<sequence length="453" mass="52284">MIPAQELHLLAHEALNRQDFKHCAEYCHTLLKATNERNYVQDKIKLDCIYMLLFIYDIWNKQCNLPSIEKWARHDLFSLAETYHVEKLSLDTHIKLKVLKGKYLANTKSSEAAILAIQDAVVLAENSCTHYVKALALAELGHKTMKINLKRGRELIRQAYDILHQSPMNHELSLENQRHIHFISSIHGICEFDCGNYETAMKHLSSVYQSSLRLGIKSDTSIFCNYLAQVHMGFGDYETAESLLLSSLENFISEKTPHAWNANNRALLGKVYIEWGKYDKAREHLTIGWKESRLARCLPLITLVRNYYAEFLLQRENSPSKQNIALAEEILQENISEARRAGIYRSEILSLSLMGQISLNRNDFSAAKKYSQSAIDMLINMGWLPALRAQEIYMNHHIVAMSCGDVEQKKHWLSEAYNVVMSIAHRILDDTRRLSFLSRVKINDMIVHKYTEI</sequence>
<dbReference type="RefSeq" id="WP_139655448.1">
    <property type="nucleotide sequence ID" value="NZ_CAWOQH010000024.1"/>
</dbReference>
<name>A0A5C4RIT6_PHOLU</name>
<dbReference type="InterPro" id="IPR011990">
    <property type="entry name" value="TPR-like_helical_dom_sf"/>
</dbReference>
<comment type="caution">
    <text evidence="1">The sequence shown here is derived from an EMBL/GenBank/DDBJ whole genome shotgun (WGS) entry which is preliminary data.</text>
</comment>
<evidence type="ECO:0000313" key="1">
    <source>
        <dbReference type="EMBL" id="TNH43738.1"/>
    </source>
</evidence>
<dbReference type="Proteomes" id="UP000307592">
    <property type="component" value="Unassembled WGS sequence"/>
</dbReference>
<reference evidence="1 2" key="1">
    <citation type="submission" date="2019-01" db="EMBL/GenBank/DDBJ databases">
        <title>Draft genome assembly of Photorhabdus luminescens subsp. sonorensis Caborca.</title>
        <authorList>
            <person name="Duong D.A."/>
            <person name="Espinosa-Artiles P."/>
            <person name="Orozco R.A."/>
            <person name="Molnar I."/>
            <person name="Stock P."/>
        </authorList>
    </citation>
    <scope>NUCLEOTIDE SEQUENCE [LARGE SCALE GENOMIC DNA]</scope>
    <source>
        <strain evidence="1 2">Caborca</strain>
    </source>
</reference>
<dbReference type="EMBL" id="SBIJ01000012">
    <property type="protein sequence ID" value="TNH43738.1"/>
    <property type="molecule type" value="Genomic_DNA"/>
</dbReference>
<accession>A0A5C4RIT6</accession>
<protein>
    <submittedName>
        <fullName evidence="1">Tetratricopeptide repeat protein</fullName>
    </submittedName>
</protein>
<dbReference type="Gene3D" id="1.25.40.10">
    <property type="entry name" value="Tetratricopeptide repeat domain"/>
    <property type="match status" value="2"/>
</dbReference>